<proteinExistence type="predicted"/>
<gene>
    <name evidence="2" type="ORF">FF38_05616</name>
</gene>
<dbReference type="Proteomes" id="UP000037069">
    <property type="component" value="Unassembled WGS sequence"/>
</dbReference>
<evidence type="ECO:0000259" key="1">
    <source>
        <dbReference type="Pfam" id="PF15866"/>
    </source>
</evidence>
<sequence length="629" mass="71669">MDCSTCKINKISPEINPFGGYFCSNEHLQCNECNTLSKGHCGLCNASTKFVQMNFKSSDEAQHNTSQLNSRETINKNVMANDSKQMNEMETLFVGFPTENSVSFIDNSNHQDVGKNFNDLKNKNLLNENIFCFEDDPNETYIPTSEIRFMDSTESFQNFYAKPKTDELACVLNNNEQQQNSLSLKVLCNFETQNSVDKTEIVKNYLESCCTTSYHQSPEYNCQHSHYQFGCPTNNSKMETAMKTVSVSTDSNPSLKSTCLDTTEAKLVAKFKTRDYLIMQAVSVPPPIPSTANLPLEKYGKPSMDTVRMQKILETFKEDLYSTKFPEMSNFIKLPGQVPIKQQQGKNETETRSLKKEDKNYFLITKLVNAHRAVYSPPNPPIAPVNNLHLLPQPQSPQQEPPLPQFQTVPCSSVYAQELLQNQKRRLSLKAVPACELNIPRQPIQCPESNCHKIIFVSDFNKHLVVDHNHLPMERIIPYQCKNFFLDARLAHCGTSKCHLLYLMQNKITDLGSSEYKDFLPVLVMTTRISLNEMCGLKDRPSTMEFFLVWITGIAPEEFPVFVSLTIWCRSGRVPSYHTVYSGEMYSIRESQRALDVWQSGRMILLSSHEIDKLTNGGQEMLNLQLSVH</sequence>
<feature type="domain" description="DUF4729" evidence="1">
    <location>
        <begin position="445"/>
        <end position="617"/>
    </location>
</feature>
<dbReference type="STRING" id="7375.A0A0L0BV01"/>
<comment type="caution">
    <text evidence="2">The sequence shown here is derived from an EMBL/GenBank/DDBJ whole genome shotgun (WGS) entry which is preliminary data.</text>
</comment>
<accession>A0A0L0BV01</accession>
<dbReference type="OrthoDB" id="7967959at2759"/>
<dbReference type="OMA" id="FMDSTES"/>
<name>A0A0L0BV01_LUCCU</name>
<dbReference type="AlphaFoldDB" id="A0A0L0BV01"/>
<organism evidence="2 3">
    <name type="scientific">Lucilia cuprina</name>
    <name type="common">Green bottle fly</name>
    <name type="synonym">Australian sheep blowfly</name>
    <dbReference type="NCBI Taxonomy" id="7375"/>
    <lineage>
        <taxon>Eukaryota</taxon>
        <taxon>Metazoa</taxon>
        <taxon>Ecdysozoa</taxon>
        <taxon>Arthropoda</taxon>
        <taxon>Hexapoda</taxon>
        <taxon>Insecta</taxon>
        <taxon>Pterygota</taxon>
        <taxon>Neoptera</taxon>
        <taxon>Endopterygota</taxon>
        <taxon>Diptera</taxon>
        <taxon>Brachycera</taxon>
        <taxon>Muscomorpha</taxon>
        <taxon>Oestroidea</taxon>
        <taxon>Calliphoridae</taxon>
        <taxon>Luciliinae</taxon>
        <taxon>Lucilia</taxon>
    </lineage>
</organism>
<evidence type="ECO:0000313" key="2">
    <source>
        <dbReference type="EMBL" id="KNC23865.1"/>
    </source>
</evidence>
<evidence type="ECO:0000313" key="3">
    <source>
        <dbReference type="Proteomes" id="UP000037069"/>
    </source>
</evidence>
<dbReference type="InterPro" id="IPR031732">
    <property type="entry name" value="DUF4729"/>
</dbReference>
<dbReference type="EMBL" id="JRES01001294">
    <property type="protein sequence ID" value="KNC23865.1"/>
    <property type="molecule type" value="Genomic_DNA"/>
</dbReference>
<dbReference type="Pfam" id="PF15866">
    <property type="entry name" value="DUF4729"/>
    <property type="match status" value="1"/>
</dbReference>
<reference evidence="2 3" key="1">
    <citation type="journal article" date="2015" name="Nat. Commun.">
        <title>Lucilia cuprina genome unlocks parasitic fly biology to underpin future interventions.</title>
        <authorList>
            <person name="Anstead C.A."/>
            <person name="Korhonen P.K."/>
            <person name="Young N.D."/>
            <person name="Hall R.S."/>
            <person name="Jex A.R."/>
            <person name="Murali S.C."/>
            <person name="Hughes D.S."/>
            <person name="Lee S.F."/>
            <person name="Perry T."/>
            <person name="Stroehlein A.J."/>
            <person name="Ansell B.R."/>
            <person name="Breugelmans B."/>
            <person name="Hofmann A."/>
            <person name="Qu J."/>
            <person name="Dugan S."/>
            <person name="Lee S.L."/>
            <person name="Chao H."/>
            <person name="Dinh H."/>
            <person name="Han Y."/>
            <person name="Doddapaneni H.V."/>
            <person name="Worley K.C."/>
            <person name="Muzny D.M."/>
            <person name="Ioannidis P."/>
            <person name="Waterhouse R.M."/>
            <person name="Zdobnov E.M."/>
            <person name="James P.J."/>
            <person name="Bagnall N.H."/>
            <person name="Kotze A.C."/>
            <person name="Gibbs R.A."/>
            <person name="Richards S."/>
            <person name="Batterham P."/>
            <person name="Gasser R.B."/>
        </authorList>
    </citation>
    <scope>NUCLEOTIDE SEQUENCE [LARGE SCALE GENOMIC DNA]</scope>
    <source>
        <strain evidence="2 3">LS</strain>
        <tissue evidence="2">Full body</tissue>
    </source>
</reference>
<keyword evidence="3" id="KW-1185">Reference proteome</keyword>
<protein>
    <recommendedName>
        <fullName evidence="1">DUF4729 domain-containing protein</fullName>
    </recommendedName>
</protein>